<reference evidence="1" key="1">
    <citation type="submission" date="2023-09" db="EMBL/GenBank/DDBJ databases">
        <title>Paucibacter sp. APW11 Genome sequencing and assembly.</title>
        <authorList>
            <person name="Kim I."/>
        </authorList>
    </citation>
    <scope>NUCLEOTIDE SEQUENCE</scope>
    <source>
        <strain evidence="1">APW11</strain>
    </source>
</reference>
<gene>
    <name evidence="1" type="ORF">RQP53_03505</name>
</gene>
<evidence type="ECO:0000313" key="1">
    <source>
        <dbReference type="EMBL" id="MDT8998339.1"/>
    </source>
</evidence>
<dbReference type="Proteomes" id="UP001246372">
    <property type="component" value="Unassembled WGS sequence"/>
</dbReference>
<dbReference type="EMBL" id="JAVXZY010000001">
    <property type="protein sequence ID" value="MDT8998339.1"/>
    <property type="molecule type" value="Genomic_DNA"/>
</dbReference>
<name>A0ABU3P6Z9_9BURK</name>
<keyword evidence="2" id="KW-1185">Reference proteome</keyword>
<proteinExistence type="predicted"/>
<dbReference type="RefSeq" id="WP_315648653.1">
    <property type="nucleotide sequence ID" value="NZ_JAVXZY010000001.1"/>
</dbReference>
<organism evidence="1 2">
    <name type="scientific">Roseateles aquae</name>
    <dbReference type="NCBI Taxonomy" id="3077235"/>
    <lineage>
        <taxon>Bacteria</taxon>
        <taxon>Pseudomonadati</taxon>
        <taxon>Pseudomonadota</taxon>
        <taxon>Betaproteobacteria</taxon>
        <taxon>Burkholderiales</taxon>
        <taxon>Sphaerotilaceae</taxon>
        <taxon>Roseateles</taxon>
    </lineage>
</organism>
<protein>
    <submittedName>
        <fullName evidence="1">Uncharacterized protein</fullName>
    </submittedName>
</protein>
<sequence>MLDNIPVLQQDFTATGTGRAIAPLARLNWTHQVVLKTTAAAPAAVSATLVAEGTNDPTGATGWTAIATFPMTGTDTGSGVSDNTPPLQHTWARLRWRCTALGANTAASAYSSGV</sequence>
<accession>A0ABU3P6Z9</accession>
<comment type="caution">
    <text evidence="1">The sequence shown here is derived from an EMBL/GenBank/DDBJ whole genome shotgun (WGS) entry which is preliminary data.</text>
</comment>
<evidence type="ECO:0000313" key="2">
    <source>
        <dbReference type="Proteomes" id="UP001246372"/>
    </source>
</evidence>